<dbReference type="SUPFAM" id="SSF74650">
    <property type="entry name" value="Galactose mutarotase-like"/>
    <property type="match status" value="1"/>
</dbReference>
<sequence length="89" mass="9993">MRYLSKDGEEGYPGNLNVEVLYSLTDDNELKIEYSAKIDKSTPINLTPHSYFNLEGAGIDTLKHHALQINADYFSEVSEDQIPINTTSV</sequence>
<proteinExistence type="predicted"/>
<gene>
    <name evidence="4" type="ORF">JEM65_08520</name>
</gene>
<comment type="cofactor">
    <cofactor evidence="1">
        <name>Ca(2+)</name>
        <dbReference type="ChEBI" id="CHEBI:29108"/>
    </cofactor>
</comment>
<evidence type="ECO:0000256" key="1">
    <source>
        <dbReference type="ARBA" id="ARBA00001913"/>
    </source>
</evidence>
<evidence type="ECO:0000256" key="3">
    <source>
        <dbReference type="ARBA" id="ARBA00022837"/>
    </source>
</evidence>
<dbReference type="InterPro" id="IPR014718">
    <property type="entry name" value="GH-type_carb-bd"/>
</dbReference>
<reference evidence="4 5" key="1">
    <citation type="submission" date="2020-09" db="EMBL/GenBank/DDBJ databases">
        <title>Draft genome of Gelidibacter salicanalis PAMC21136.</title>
        <authorList>
            <person name="Park H."/>
        </authorList>
    </citation>
    <scope>NUCLEOTIDE SEQUENCE [LARGE SCALE GENOMIC DNA]</scope>
    <source>
        <strain evidence="4 5">PAMC21136</strain>
    </source>
</reference>
<organism evidence="4 5">
    <name type="scientific">Gelidibacter salicanalis</name>
    <dbReference type="NCBI Taxonomy" id="291193"/>
    <lineage>
        <taxon>Bacteria</taxon>
        <taxon>Pseudomonadati</taxon>
        <taxon>Bacteroidota</taxon>
        <taxon>Flavobacteriia</taxon>
        <taxon>Flavobacteriales</taxon>
        <taxon>Flavobacteriaceae</taxon>
        <taxon>Gelidibacter</taxon>
    </lineage>
</organism>
<dbReference type="InterPro" id="IPR011013">
    <property type="entry name" value="Gal_mutarotase_sf_dom"/>
</dbReference>
<comment type="subunit">
    <text evidence="2">Monomer.</text>
</comment>
<dbReference type="Proteomes" id="UP000662373">
    <property type="component" value="Unassembled WGS sequence"/>
</dbReference>
<accession>A0A934KWM0</accession>
<dbReference type="Pfam" id="PF01263">
    <property type="entry name" value="Aldose_epim"/>
    <property type="match status" value="1"/>
</dbReference>
<dbReference type="GO" id="GO:0033499">
    <property type="term" value="P:galactose catabolic process via UDP-galactose, Leloir pathway"/>
    <property type="evidence" value="ECO:0007669"/>
    <property type="project" value="TreeGrafter"/>
</dbReference>
<name>A0A934KWM0_9FLAO</name>
<dbReference type="GO" id="GO:0030246">
    <property type="term" value="F:carbohydrate binding"/>
    <property type="evidence" value="ECO:0007669"/>
    <property type="project" value="InterPro"/>
</dbReference>
<dbReference type="Gene3D" id="2.70.98.10">
    <property type="match status" value="1"/>
</dbReference>
<dbReference type="PANTHER" id="PTHR10091:SF0">
    <property type="entry name" value="GALACTOSE MUTAROTASE"/>
    <property type="match status" value="1"/>
</dbReference>
<evidence type="ECO:0000313" key="4">
    <source>
        <dbReference type="EMBL" id="MBJ7880690.1"/>
    </source>
</evidence>
<keyword evidence="5" id="KW-1185">Reference proteome</keyword>
<dbReference type="GO" id="GO:0006006">
    <property type="term" value="P:glucose metabolic process"/>
    <property type="evidence" value="ECO:0007669"/>
    <property type="project" value="TreeGrafter"/>
</dbReference>
<evidence type="ECO:0000313" key="5">
    <source>
        <dbReference type="Proteomes" id="UP000662373"/>
    </source>
</evidence>
<evidence type="ECO:0000256" key="2">
    <source>
        <dbReference type="ARBA" id="ARBA00011245"/>
    </source>
</evidence>
<dbReference type="AlphaFoldDB" id="A0A934KWM0"/>
<dbReference type="GO" id="GO:0004034">
    <property type="term" value="F:aldose 1-epimerase activity"/>
    <property type="evidence" value="ECO:0007669"/>
    <property type="project" value="TreeGrafter"/>
</dbReference>
<dbReference type="PANTHER" id="PTHR10091">
    <property type="entry name" value="ALDOSE-1-EPIMERASE"/>
    <property type="match status" value="1"/>
</dbReference>
<protein>
    <recommendedName>
        <fullName evidence="6">Galactose-1-epimerase</fullName>
    </recommendedName>
</protein>
<keyword evidence="3" id="KW-0106">Calcium</keyword>
<dbReference type="EMBL" id="JAEHJZ010000018">
    <property type="protein sequence ID" value="MBJ7880690.1"/>
    <property type="molecule type" value="Genomic_DNA"/>
</dbReference>
<evidence type="ECO:0008006" key="6">
    <source>
        <dbReference type="Google" id="ProtNLM"/>
    </source>
</evidence>
<dbReference type="InterPro" id="IPR008183">
    <property type="entry name" value="Aldose_1/G6P_1-epimerase"/>
</dbReference>
<comment type="caution">
    <text evidence="4">The sequence shown here is derived from an EMBL/GenBank/DDBJ whole genome shotgun (WGS) entry which is preliminary data.</text>
</comment>